<evidence type="ECO:0000256" key="3">
    <source>
        <dbReference type="ARBA" id="ARBA00022618"/>
    </source>
</evidence>
<evidence type="ECO:0000259" key="13">
    <source>
        <dbReference type="Pfam" id="PF08245"/>
    </source>
</evidence>
<evidence type="ECO:0000259" key="11">
    <source>
        <dbReference type="Pfam" id="PF01225"/>
    </source>
</evidence>
<dbReference type="Pfam" id="PF02875">
    <property type="entry name" value="Mur_ligase_C"/>
    <property type="match status" value="1"/>
</dbReference>
<name>A0A2T4S8N9_9STAP</name>
<evidence type="ECO:0000256" key="2">
    <source>
        <dbReference type="ARBA" id="ARBA00022598"/>
    </source>
</evidence>
<comment type="subcellular location">
    <subcellularLocation>
        <location evidence="10">Cytoplasm</location>
    </subcellularLocation>
</comment>
<dbReference type="InterPro" id="IPR051046">
    <property type="entry name" value="MurCDEF_CellWall_CoF430Synth"/>
</dbReference>
<evidence type="ECO:0000256" key="10">
    <source>
        <dbReference type="HAMAP-Rule" id="MF_02019"/>
    </source>
</evidence>
<dbReference type="SUPFAM" id="SSF53623">
    <property type="entry name" value="MurD-like peptide ligases, catalytic domain"/>
    <property type="match status" value="1"/>
</dbReference>
<comment type="pathway">
    <text evidence="10">Cell wall biogenesis; peptidoglycan biosynthesis.</text>
</comment>
<proteinExistence type="inferred from homology"/>
<dbReference type="Gene3D" id="3.40.1190.10">
    <property type="entry name" value="Mur-like, catalytic domain"/>
    <property type="match status" value="1"/>
</dbReference>
<dbReference type="InterPro" id="IPR000713">
    <property type="entry name" value="Mur_ligase_N"/>
</dbReference>
<feature type="binding site" evidence="10">
    <location>
        <begin position="113"/>
        <end position="119"/>
    </location>
    <ligand>
        <name>ATP</name>
        <dbReference type="ChEBI" id="CHEBI:30616"/>
    </ligand>
</feature>
<feature type="domain" description="Mur ligase central" evidence="13">
    <location>
        <begin position="111"/>
        <end position="294"/>
    </location>
</feature>
<keyword evidence="1 10" id="KW-0963">Cytoplasm</keyword>
<dbReference type="Gene3D" id="3.40.1390.10">
    <property type="entry name" value="MurE/MurF, N-terminal domain"/>
    <property type="match status" value="1"/>
</dbReference>
<dbReference type="EC" id="6.3.2.10" evidence="10"/>
<dbReference type="SUPFAM" id="SSF63418">
    <property type="entry name" value="MurE/MurF N-terminal domain"/>
    <property type="match status" value="1"/>
</dbReference>
<dbReference type="AlphaFoldDB" id="A0A2T4S8N9"/>
<comment type="catalytic activity">
    <reaction evidence="10">
        <text>UDP-N-acetyl-alpha-D-muramoyl-L-alanyl-gamma-D-glutamyl-L-lysine + D-alanyl-D-alanine + ATP = UDP-N-acetyl-alpha-D-muramoyl-L-alanyl-gamma-D-glutamyl-L-lysyl-D-alanyl-D-alanine + ADP + phosphate + H(+)</text>
        <dbReference type="Rhea" id="RHEA:16085"/>
        <dbReference type="ChEBI" id="CHEBI:15378"/>
        <dbReference type="ChEBI" id="CHEBI:30616"/>
        <dbReference type="ChEBI" id="CHEBI:43474"/>
        <dbReference type="ChEBI" id="CHEBI:57822"/>
        <dbReference type="ChEBI" id="CHEBI:70758"/>
        <dbReference type="ChEBI" id="CHEBI:83903"/>
        <dbReference type="ChEBI" id="CHEBI:456216"/>
        <dbReference type="EC" id="6.3.2.10"/>
    </reaction>
</comment>
<gene>
    <name evidence="10" type="primary">murF</name>
    <name evidence="14" type="ORF">BUZ61_11065</name>
</gene>
<dbReference type="InterPro" id="IPR005863">
    <property type="entry name" value="UDP-N-AcMur_synth"/>
</dbReference>
<dbReference type="Proteomes" id="UP000240400">
    <property type="component" value="Unassembled WGS sequence"/>
</dbReference>
<evidence type="ECO:0000256" key="6">
    <source>
        <dbReference type="ARBA" id="ARBA00022960"/>
    </source>
</evidence>
<accession>A0A2T4S8N9</accession>
<evidence type="ECO:0000259" key="12">
    <source>
        <dbReference type="Pfam" id="PF02875"/>
    </source>
</evidence>
<evidence type="ECO:0000256" key="7">
    <source>
        <dbReference type="ARBA" id="ARBA00022984"/>
    </source>
</evidence>
<protein>
    <recommendedName>
        <fullName evidence="10">UDP-N-acetylmuramoyl-tripeptide--D-alanyl-D-alanine ligase</fullName>
        <ecNumber evidence="10">6.3.2.10</ecNumber>
    </recommendedName>
    <alternativeName>
        <fullName evidence="10">D-alanyl-D-alanine-adding enzyme</fullName>
    </alternativeName>
</protein>
<dbReference type="GO" id="GO:0047480">
    <property type="term" value="F:UDP-N-acetylmuramoyl-tripeptide-D-alanyl-D-alanine ligase activity"/>
    <property type="evidence" value="ECO:0007669"/>
    <property type="project" value="UniProtKB-UniRule"/>
</dbReference>
<dbReference type="NCBIfam" id="TIGR01143">
    <property type="entry name" value="murF"/>
    <property type="match status" value="1"/>
</dbReference>
<dbReference type="PANTHER" id="PTHR43024">
    <property type="entry name" value="UDP-N-ACETYLMURAMOYL-TRIPEPTIDE--D-ALANYL-D-ALANINE LIGASE"/>
    <property type="match status" value="1"/>
</dbReference>
<evidence type="ECO:0000256" key="9">
    <source>
        <dbReference type="ARBA" id="ARBA00023316"/>
    </source>
</evidence>
<evidence type="ECO:0000256" key="1">
    <source>
        <dbReference type="ARBA" id="ARBA00022490"/>
    </source>
</evidence>
<keyword evidence="5 10" id="KW-0067">ATP-binding</keyword>
<dbReference type="Pfam" id="PF08245">
    <property type="entry name" value="Mur_ligase_M"/>
    <property type="match status" value="1"/>
</dbReference>
<comment type="function">
    <text evidence="10">Involved in cell wall formation. Catalyzes the final step in the synthesis of UDP-N-acetylmuramoyl-pentapeptide, the precursor of murein.</text>
</comment>
<keyword evidence="2 10" id="KW-0436">Ligase</keyword>
<dbReference type="RefSeq" id="WP_107644452.1">
    <property type="nucleotide sequence ID" value="NZ_PZHR01000073.1"/>
</dbReference>
<dbReference type="GO" id="GO:0008360">
    <property type="term" value="P:regulation of cell shape"/>
    <property type="evidence" value="ECO:0007669"/>
    <property type="project" value="UniProtKB-KW"/>
</dbReference>
<evidence type="ECO:0000256" key="8">
    <source>
        <dbReference type="ARBA" id="ARBA00023306"/>
    </source>
</evidence>
<dbReference type="Gene3D" id="3.90.190.20">
    <property type="entry name" value="Mur ligase, C-terminal domain"/>
    <property type="match status" value="1"/>
</dbReference>
<reference evidence="14 15" key="1">
    <citation type="journal article" date="2016" name="Front. Microbiol.">
        <title>Comprehensive Phylogenetic Analysis of Bovine Non-aureus Staphylococci Species Based on Whole-Genome Sequencing.</title>
        <authorList>
            <person name="Naushad S."/>
            <person name="Barkema H.W."/>
            <person name="Luby C."/>
            <person name="Condas L.A."/>
            <person name="Nobrega D.B."/>
            <person name="Carson D.A."/>
            <person name="De Buck J."/>
        </authorList>
    </citation>
    <scope>NUCLEOTIDE SEQUENCE [LARGE SCALE GENOMIC DNA]</scope>
    <source>
        <strain evidence="14 15">SNUC 4337</strain>
    </source>
</reference>
<comment type="similarity">
    <text evidence="10">Belongs to the MurCDEF family. MurF subfamily.</text>
</comment>
<dbReference type="HAMAP" id="MF_02019">
    <property type="entry name" value="MurF"/>
    <property type="match status" value="1"/>
</dbReference>
<keyword evidence="4 10" id="KW-0547">Nucleotide-binding</keyword>
<keyword evidence="6 10" id="KW-0133">Cell shape</keyword>
<dbReference type="GO" id="GO:0051301">
    <property type="term" value="P:cell division"/>
    <property type="evidence" value="ECO:0007669"/>
    <property type="project" value="UniProtKB-KW"/>
</dbReference>
<keyword evidence="9 10" id="KW-0961">Cell wall biogenesis/degradation</keyword>
<comment type="caution">
    <text evidence="14">The sequence shown here is derived from an EMBL/GenBank/DDBJ whole genome shotgun (WGS) entry which is preliminary data.</text>
</comment>
<dbReference type="InterPro" id="IPR013221">
    <property type="entry name" value="Mur_ligase_cen"/>
</dbReference>
<sequence>MIEVTLEQIKEWIPCEIDNDYLDYTIKGVSIDSRKIEEQNLFIPFKGEHVDGHKYVVQALKDGAGAAFYQKDNAMDREISGPIIWVDDTLEALQKLAKAYLAFVKPYVVAVTGSNGKTTTKDMIESVLKPQFKVKKTQGNYNNEIGMPLTILQLDQDTEISILEMGMSGFHEIEALSRLASPDIAVITNIGESHMQDLGSRGGIAKAKSEITIGLKSQGLFIYDGDEPLLKPHVSQLMNLDLLSIGKAATNDLVCCIEKTDNTGIIFNINHEEQYELPILGEHNMKNATIAIAVGKRLNLNYETIFKNLQQVQLTGMRMEQHHTNEERLVINDAYNASPTSMKAAIDTLSSMEGRKILVLGDVLELGPNSQLMHESVGNFLDNKQIDALFTYGREARHIHHTGQAFVNYAAHTTDKSELIDSLKSYIEPQDKILIKGSRGMQLEEVVEALI</sequence>
<dbReference type="PANTHER" id="PTHR43024:SF1">
    <property type="entry name" value="UDP-N-ACETYLMURAMOYL-TRIPEPTIDE--D-ALANYL-D-ALANINE LIGASE"/>
    <property type="match status" value="1"/>
</dbReference>
<keyword evidence="8 10" id="KW-0131">Cell cycle</keyword>
<dbReference type="GO" id="GO:0005737">
    <property type="term" value="C:cytoplasm"/>
    <property type="evidence" value="ECO:0007669"/>
    <property type="project" value="UniProtKB-SubCell"/>
</dbReference>
<dbReference type="EMBL" id="PZHR01000073">
    <property type="protein sequence ID" value="PTK58008.1"/>
    <property type="molecule type" value="Genomic_DNA"/>
</dbReference>
<dbReference type="Pfam" id="PF01225">
    <property type="entry name" value="Mur_ligase"/>
    <property type="match status" value="1"/>
</dbReference>
<organism evidence="14 15">
    <name type="scientific">Staphylococcus nepalensis</name>
    <dbReference type="NCBI Taxonomy" id="214473"/>
    <lineage>
        <taxon>Bacteria</taxon>
        <taxon>Bacillati</taxon>
        <taxon>Bacillota</taxon>
        <taxon>Bacilli</taxon>
        <taxon>Bacillales</taxon>
        <taxon>Staphylococcaceae</taxon>
        <taxon>Staphylococcus</taxon>
    </lineage>
</organism>
<dbReference type="GO" id="GO:0071555">
    <property type="term" value="P:cell wall organization"/>
    <property type="evidence" value="ECO:0007669"/>
    <property type="project" value="UniProtKB-KW"/>
</dbReference>
<dbReference type="UniPathway" id="UPA00219"/>
<evidence type="ECO:0000256" key="4">
    <source>
        <dbReference type="ARBA" id="ARBA00022741"/>
    </source>
</evidence>
<feature type="domain" description="Mur ligase N-terminal catalytic" evidence="11">
    <location>
        <begin position="25"/>
        <end position="100"/>
    </location>
</feature>
<dbReference type="GO" id="GO:0005524">
    <property type="term" value="F:ATP binding"/>
    <property type="evidence" value="ECO:0007669"/>
    <property type="project" value="UniProtKB-UniRule"/>
</dbReference>
<dbReference type="InterPro" id="IPR036615">
    <property type="entry name" value="Mur_ligase_C_dom_sf"/>
</dbReference>
<dbReference type="InterPro" id="IPR004101">
    <property type="entry name" value="Mur_ligase_C"/>
</dbReference>
<dbReference type="InterPro" id="IPR035911">
    <property type="entry name" value="MurE/MurF_N"/>
</dbReference>
<dbReference type="InterPro" id="IPR036565">
    <property type="entry name" value="Mur-like_cat_sf"/>
</dbReference>
<keyword evidence="3 10" id="KW-0132">Cell division</keyword>
<dbReference type="SUPFAM" id="SSF53244">
    <property type="entry name" value="MurD-like peptide ligases, peptide-binding domain"/>
    <property type="match status" value="1"/>
</dbReference>
<evidence type="ECO:0000313" key="14">
    <source>
        <dbReference type="EMBL" id="PTK58008.1"/>
    </source>
</evidence>
<feature type="domain" description="Mur ligase C-terminal" evidence="12">
    <location>
        <begin position="317"/>
        <end position="439"/>
    </location>
</feature>
<dbReference type="OrthoDB" id="9801978at2"/>
<evidence type="ECO:0000256" key="5">
    <source>
        <dbReference type="ARBA" id="ARBA00022840"/>
    </source>
</evidence>
<dbReference type="GO" id="GO:0009252">
    <property type="term" value="P:peptidoglycan biosynthetic process"/>
    <property type="evidence" value="ECO:0007669"/>
    <property type="project" value="UniProtKB-UniRule"/>
</dbReference>
<evidence type="ECO:0000313" key="15">
    <source>
        <dbReference type="Proteomes" id="UP000240400"/>
    </source>
</evidence>
<keyword evidence="7 10" id="KW-0573">Peptidoglycan synthesis</keyword>